<feature type="transmembrane region" description="Helical" evidence="11">
    <location>
        <begin position="68"/>
        <end position="88"/>
    </location>
</feature>
<keyword evidence="9 11" id="KW-0472">Membrane</keyword>
<keyword evidence="4 11" id="KW-0812">Transmembrane</keyword>
<dbReference type="GO" id="GO:0006421">
    <property type="term" value="P:asparaginyl-tRNA aminoacylation"/>
    <property type="evidence" value="ECO:0007669"/>
    <property type="project" value="TreeGrafter"/>
</dbReference>
<sequence length="369" mass="40763">MDGARGTAVWRQFYLVSYGLVIYILNLLIGFLSPHVDPEILDGEGPHSPLPLTTSFAPSPPPRVQVPVIVLVLFTGLFHAALTVRLGVETGATAFPRLGEGGELVFCSSFHPALTVRLGVEIGVVALPRLVFCSSFHVALTVRLGVETGAALPRLGEGVMILGFLSLLLTFGQSNYLLNSALVALYCLYDFSYGNLFEILAHHVDSPALWAAFDFFGKPAFLTVSGKLNAETYATALSDVYTFGPTFRAENSNTSRHLAEFWMIEPELAFADLNDDMACASAYLQFVDVADKDVVQITYTEVIDLLSGSNKKFEFPVKWGCDLQSEHERYITEEAFNGCPVIIRDYPKACYLLFSSFGHDIWKTLWRYK</sequence>
<keyword evidence="7" id="KW-0648">Protein biosynthesis</keyword>
<dbReference type="GO" id="GO:0016020">
    <property type="term" value="C:membrane"/>
    <property type="evidence" value="ECO:0007669"/>
    <property type="project" value="UniProtKB-SubCell"/>
</dbReference>
<reference evidence="13 14" key="1">
    <citation type="submission" date="2024-01" db="EMBL/GenBank/DDBJ databases">
        <title>The genomes of 5 underutilized Papilionoideae crops provide insights into root nodulation and disease resistanc.</title>
        <authorList>
            <person name="Jiang F."/>
        </authorList>
    </citation>
    <scope>NUCLEOTIDE SEQUENCE [LARGE SCALE GENOMIC DNA]</scope>
    <source>
        <strain evidence="13">JINMINGXINNONG_FW02</strain>
        <tissue evidence="13">Leaves</tissue>
    </source>
</reference>
<keyword evidence="6" id="KW-0067">ATP-binding</keyword>
<feature type="transmembrane region" description="Helical" evidence="11">
    <location>
        <begin position="12"/>
        <end position="32"/>
    </location>
</feature>
<evidence type="ECO:0000256" key="3">
    <source>
        <dbReference type="ARBA" id="ARBA00022598"/>
    </source>
</evidence>
<dbReference type="AlphaFoldDB" id="A0AAN9QT44"/>
<evidence type="ECO:0000256" key="6">
    <source>
        <dbReference type="ARBA" id="ARBA00022840"/>
    </source>
</evidence>
<evidence type="ECO:0000256" key="9">
    <source>
        <dbReference type="ARBA" id="ARBA00023136"/>
    </source>
</evidence>
<accession>A0AAN9QT44</accession>
<proteinExistence type="inferred from homology"/>
<dbReference type="GO" id="GO:0005524">
    <property type="term" value="F:ATP binding"/>
    <property type="evidence" value="ECO:0007669"/>
    <property type="project" value="UniProtKB-KW"/>
</dbReference>
<name>A0AAN9QT44_PHACN</name>
<gene>
    <name evidence="13" type="ORF">VNO80_21252</name>
</gene>
<keyword evidence="5" id="KW-0547">Nucleotide-binding</keyword>
<feature type="domain" description="Aminoacyl-tRNA synthetase class II (D/K/N)" evidence="12">
    <location>
        <begin position="215"/>
        <end position="350"/>
    </location>
</feature>
<evidence type="ECO:0000259" key="12">
    <source>
        <dbReference type="Pfam" id="PF00152"/>
    </source>
</evidence>
<keyword evidence="14" id="KW-1185">Reference proteome</keyword>
<dbReference type="InterPro" id="IPR045864">
    <property type="entry name" value="aa-tRNA-synth_II/BPL/LPL"/>
</dbReference>
<dbReference type="Gene3D" id="3.30.930.10">
    <property type="entry name" value="Bira Bifunctional Protein, Domain 2"/>
    <property type="match status" value="2"/>
</dbReference>
<evidence type="ECO:0000256" key="4">
    <source>
        <dbReference type="ARBA" id="ARBA00022692"/>
    </source>
</evidence>
<evidence type="ECO:0000256" key="11">
    <source>
        <dbReference type="SAM" id="Phobius"/>
    </source>
</evidence>
<keyword evidence="3" id="KW-0436">Ligase</keyword>
<dbReference type="SUPFAM" id="SSF55681">
    <property type="entry name" value="Class II aaRS and biotin synthetases"/>
    <property type="match status" value="1"/>
</dbReference>
<dbReference type="GO" id="GO:0004816">
    <property type="term" value="F:asparagine-tRNA ligase activity"/>
    <property type="evidence" value="ECO:0007669"/>
    <property type="project" value="TreeGrafter"/>
</dbReference>
<dbReference type="InterPro" id="IPR004932">
    <property type="entry name" value="Rer1"/>
</dbReference>
<dbReference type="GO" id="GO:0005739">
    <property type="term" value="C:mitochondrion"/>
    <property type="evidence" value="ECO:0007669"/>
    <property type="project" value="TreeGrafter"/>
</dbReference>
<evidence type="ECO:0000256" key="2">
    <source>
        <dbReference type="ARBA" id="ARBA00006070"/>
    </source>
</evidence>
<dbReference type="PANTHER" id="PTHR22594">
    <property type="entry name" value="ASPARTYL/LYSYL-TRNA SYNTHETASE"/>
    <property type="match status" value="1"/>
</dbReference>
<evidence type="ECO:0000256" key="1">
    <source>
        <dbReference type="ARBA" id="ARBA00004141"/>
    </source>
</evidence>
<dbReference type="PANTHER" id="PTHR22594:SF34">
    <property type="entry name" value="ASPARAGINE--TRNA LIGASE, MITOCHONDRIAL-RELATED"/>
    <property type="match status" value="1"/>
</dbReference>
<organism evidence="13 14">
    <name type="scientific">Phaseolus coccineus</name>
    <name type="common">Scarlet runner bean</name>
    <name type="synonym">Phaseolus multiflorus</name>
    <dbReference type="NCBI Taxonomy" id="3886"/>
    <lineage>
        <taxon>Eukaryota</taxon>
        <taxon>Viridiplantae</taxon>
        <taxon>Streptophyta</taxon>
        <taxon>Embryophyta</taxon>
        <taxon>Tracheophyta</taxon>
        <taxon>Spermatophyta</taxon>
        <taxon>Magnoliopsida</taxon>
        <taxon>eudicotyledons</taxon>
        <taxon>Gunneridae</taxon>
        <taxon>Pentapetalae</taxon>
        <taxon>rosids</taxon>
        <taxon>fabids</taxon>
        <taxon>Fabales</taxon>
        <taxon>Fabaceae</taxon>
        <taxon>Papilionoideae</taxon>
        <taxon>50 kb inversion clade</taxon>
        <taxon>NPAAA clade</taxon>
        <taxon>indigoferoid/millettioid clade</taxon>
        <taxon>Phaseoleae</taxon>
        <taxon>Phaseolus</taxon>
    </lineage>
</organism>
<comment type="subcellular location">
    <subcellularLocation>
        <location evidence="1">Membrane</location>
        <topology evidence="1">Multi-pass membrane protein</topology>
    </subcellularLocation>
</comment>
<evidence type="ECO:0000256" key="5">
    <source>
        <dbReference type="ARBA" id="ARBA00022741"/>
    </source>
</evidence>
<keyword evidence="8 11" id="KW-1133">Transmembrane helix</keyword>
<evidence type="ECO:0000256" key="10">
    <source>
        <dbReference type="ARBA" id="ARBA00023146"/>
    </source>
</evidence>
<protein>
    <recommendedName>
        <fullName evidence="12">Aminoacyl-tRNA synthetase class II (D/K/N) domain-containing protein</fullName>
    </recommendedName>
</protein>
<dbReference type="Proteomes" id="UP001374584">
    <property type="component" value="Unassembled WGS sequence"/>
</dbReference>
<dbReference type="Pfam" id="PF03248">
    <property type="entry name" value="Rer1"/>
    <property type="match status" value="1"/>
</dbReference>
<dbReference type="InterPro" id="IPR004364">
    <property type="entry name" value="Aa-tRNA-synt_II"/>
</dbReference>
<comment type="similarity">
    <text evidence="2">Belongs to the RER1 family.</text>
</comment>
<dbReference type="EMBL" id="JAYMYR010000008">
    <property type="protein sequence ID" value="KAK7346729.1"/>
    <property type="molecule type" value="Genomic_DNA"/>
</dbReference>
<dbReference type="Pfam" id="PF00152">
    <property type="entry name" value="tRNA-synt_2"/>
    <property type="match status" value="1"/>
</dbReference>
<evidence type="ECO:0000313" key="13">
    <source>
        <dbReference type="EMBL" id="KAK7346729.1"/>
    </source>
</evidence>
<evidence type="ECO:0000256" key="7">
    <source>
        <dbReference type="ARBA" id="ARBA00022917"/>
    </source>
</evidence>
<evidence type="ECO:0000256" key="8">
    <source>
        <dbReference type="ARBA" id="ARBA00022989"/>
    </source>
</evidence>
<evidence type="ECO:0000313" key="14">
    <source>
        <dbReference type="Proteomes" id="UP001374584"/>
    </source>
</evidence>
<keyword evidence="10" id="KW-0030">Aminoacyl-tRNA synthetase</keyword>
<comment type="caution">
    <text evidence="13">The sequence shown here is derived from an EMBL/GenBank/DDBJ whole genome shotgun (WGS) entry which is preliminary data.</text>
</comment>